<dbReference type="SUPFAM" id="SSF46955">
    <property type="entry name" value="Putative DNA-binding domain"/>
    <property type="match status" value="1"/>
</dbReference>
<accession>A0A1G6A5V3</accession>
<protein>
    <recommendedName>
        <fullName evidence="3">Helix-turn-helix domain-containing protein</fullName>
    </recommendedName>
</protein>
<dbReference type="OrthoDB" id="5424371at2"/>
<dbReference type="InterPro" id="IPR009061">
    <property type="entry name" value="DNA-bd_dom_put_sf"/>
</dbReference>
<sequence>MRRLFGMKEISKYMGRSEETLQVYRRRLGLPIVKIVGTWEADVEDLEKWRLRQAEKHVKPVPDRE</sequence>
<gene>
    <name evidence="1" type="ORF">SAMN05660653_00168</name>
</gene>
<dbReference type="Proteomes" id="UP000198771">
    <property type="component" value="Unassembled WGS sequence"/>
</dbReference>
<dbReference type="STRING" id="617002.SAMN05660653_00168"/>
<evidence type="ECO:0008006" key="3">
    <source>
        <dbReference type="Google" id="ProtNLM"/>
    </source>
</evidence>
<evidence type="ECO:0000313" key="1">
    <source>
        <dbReference type="EMBL" id="SDB03690.1"/>
    </source>
</evidence>
<dbReference type="RefSeq" id="WP_092116251.1">
    <property type="nucleotide sequence ID" value="NZ_FMXO01000001.1"/>
</dbReference>
<dbReference type="EMBL" id="FMXO01000001">
    <property type="protein sequence ID" value="SDB03690.1"/>
    <property type="molecule type" value="Genomic_DNA"/>
</dbReference>
<organism evidence="1 2">
    <name type="scientific">Desulfonatronum thiosulfatophilum</name>
    <dbReference type="NCBI Taxonomy" id="617002"/>
    <lineage>
        <taxon>Bacteria</taxon>
        <taxon>Pseudomonadati</taxon>
        <taxon>Thermodesulfobacteriota</taxon>
        <taxon>Desulfovibrionia</taxon>
        <taxon>Desulfovibrionales</taxon>
        <taxon>Desulfonatronaceae</taxon>
        <taxon>Desulfonatronum</taxon>
    </lineage>
</organism>
<name>A0A1G6A5V3_9BACT</name>
<evidence type="ECO:0000313" key="2">
    <source>
        <dbReference type="Proteomes" id="UP000198771"/>
    </source>
</evidence>
<reference evidence="1 2" key="1">
    <citation type="submission" date="2016-10" db="EMBL/GenBank/DDBJ databases">
        <authorList>
            <person name="de Groot N.N."/>
        </authorList>
    </citation>
    <scope>NUCLEOTIDE SEQUENCE [LARGE SCALE GENOMIC DNA]</scope>
    <source>
        <strain evidence="1 2">ASO4-2</strain>
    </source>
</reference>
<proteinExistence type="predicted"/>
<dbReference type="InterPro" id="IPR036388">
    <property type="entry name" value="WH-like_DNA-bd_sf"/>
</dbReference>
<keyword evidence="2" id="KW-1185">Reference proteome</keyword>
<dbReference type="Gene3D" id="1.10.10.10">
    <property type="entry name" value="Winged helix-like DNA-binding domain superfamily/Winged helix DNA-binding domain"/>
    <property type="match status" value="1"/>
</dbReference>
<dbReference type="AlphaFoldDB" id="A0A1G6A5V3"/>